<sequence>MRRLVLAAAGPLLLAGAVLGWGPGGGSTPALALTNCSTSTQALDAAEQELLRLINEFRAQNGVAPLKPSPNLSRAAAWMSEDMAAKGYFDHTDSLGRSPFQRVRDCGYASSGAGENLAIASSAPQAFNLFVNSPYGHRENMLRTMWVVAGIGRAGPYWSVVFGNVDDSGQAWDTQPPPQPTATPTPTPTAPPASPSAPPGGSPPAPPGAGGAQPTPTMAPTATPTPAGSGAQPSSNPFLPRRAIAPNVTAEG</sequence>
<dbReference type="Pfam" id="PF00188">
    <property type="entry name" value="CAP"/>
    <property type="match status" value="1"/>
</dbReference>
<evidence type="ECO:0000256" key="1">
    <source>
        <dbReference type="SAM" id="MobiDB-lite"/>
    </source>
</evidence>
<dbReference type="RefSeq" id="WP_270055435.1">
    <property type="nucleotide sequence ID" value="NZ_CP115149.1"/>
</dbReference>
<gene>
    <name evidence="3" type="ORF">O0235_08885</name>
</gene>
<feature type="domain" description="SCP" evidence="2">
    <location>
        <begin position="51"/>
        <end position="153"/>
    </location>
</feature>
<feature type="compositionally biased region" description="Low complexity" evidence="1">
    <location>
        <begin position="212"/>
        <end position="233"/>
    </location>
</feature>
<feature type="region of interest" description="Disordered" evidence="1">
    <location>
        <begin position="168"/>
        <end position="252"/>
    </location>
</feature>
<dbReference type="CDD" id="cd05379">
    <property type="entry name" value="CAP_bacterial"/>
    <property type="match status" value="1"/>
</dbReference>
<dbReference type="Gene3D" id="3.40.33.10">
    <property type="entry name" value="CAP"/>
    <property type="match status" value="1"/>
</dbReference>
<evidence type="ECO:0000313" key="4">
    <source>
        <dbReference type="Proteomes" id="UP001212803"/>
    </source>
</evidence>
<evidence type="ECO:0000259" key="2">
    <source>
        <dbReference type="Pfam" id="PF00188"/>
    </source>
</evidence>
<dbReference type="PANTHER" id="PTHR31157">
    <property type="entry name" value="SCP DOMAIN-CONTAINING PROTEIN"/>
    <property type="match status" value="1"/>
</dbReference>
<organism evidence="3 4">
    <name type="scientific">Tepidiforma flava</name>
    <dbReference type="NCBI Taxonomy" id="3004094"/>
    <lineage>
        <taxon>Bacteria</taxon>
        <taxon>Bacillati</taxon>
        <taxon>Chloroflexota</taxon>
        <taxon>Tepidiformia</taxon>
        <taxon>Tepidiformales</taxon>
        <taxon>Tepidiformaceae</taxon>
        <taxon>Tepidiforma</taxon>
    </lineage>
</organism>
<protein>
    <submittedName>
        <fullName evidence="3">CAP domain-containing protein</fullName>
    </submittedName>
</protein>
<name>A0ABY7M3J0_9CHLR</name>
<dbReference type="SUPFAM" id="SSF55797">
    <property type="entry name" value="PR-1-like"/>
    <property type="match status" value="1"/>
</dbReference>
<dbReference type="Proteomes" id="UP001212803">
    <property type="component" value="Chromosome"/>
</dbReference>
<dbReference type="EMBL" id="CP115149">
    <property type="protein sequence ID" value="WBL34907.1"/>
    <property type="molecule type" value="Genomic_DNA"/>
</dbReference>
<reference evidence="3 4" key="1">
    <citation type="journal article" date="2023" name="ISME J.">
        <title>Thermophilic Dehalococcoidia with unusual traits shed light on an unexpected past.</title>
        <authorList>
            <person name="Palmer M."/>
            <person name="Covington J.K."/>
            <person name="Zhou E.M."/>
            <person name="Thomas S.C."/>
            <person name="Habib N."/>
            <person name="Seymour C.O."/>
            <person name="Lai D."/>
            <person name="Johnston J."/>
            <person name="Hashimi A."/>
            <person name="Jiao J.Y."/>
            <person name="Muok A.R."/>
            <person name="Liu L."/>
            <person name="Xian W.D."/>
            <person name="Zhi X.Y."/>
            <person name="Li M.M."/>
            <person name="Silva L.P."/>
            <person name="Bowen B.P."/>
            <person name="Louie K."/>
            <person name="Briegel A."/>
            <person name="Pett-Ridge J."/>
            <person name="Weber P.K."/>
            <person name="Tocheva E.I."/>
            <person name="Woyke T."/>
            <person name="Northen T.R."/>
            <person name="Mayali X."/>
            <person name="Li W.J."/>
            <person name="Hedlund B.P."/>
        </authorList>
    </citation>
    <scope>NUCLEOTIDE SEQUENCE [LARGE SCALE GENOMIC DNA]</scope>
    <source>
        <strain evidence="3 4">YIM 72310</strain>
    </source>
</reference>
<dbReference type="PANTHER" id="PTHR31157:SF1">
    <property type="entry name" value="SCP DOMAIN-CONTAINING PROTEIN"/>
    <property type="match status" value="1"/>
</dbReference>
<evidence type="ECO:0000313" key="3">
    <source>
        <dbReference type="EMBL" id="WBL34907.1"/>
    </source>
</evidence>
<keyword evidence="4" id="KW-1185">Reference proteome</keyword>
<proteinExistence type="predicted"/>
<dbReference type="InterPro" id="IPR014044">
    <property type="entry name" value="CAP_dom"/>
</dbReference>
<dbReference type="InterPro" id="IPR035940">
    <property type="entry name" value="CAP_sf"/>
</dbReference>
<feature type="compositionally biased region" description="Pro residues" evidence="1">
    <location>
        <begin position="175"/>
        <end position="207"/>
    </location>
</feature>
<accession>A0ABY7M3J0</accession>